<dbReference type="PANTHER" id="PTHR46188:SF1">
    <property type="entry name" value="BOLA-LIKE PROTEIN 3"/>
    <property type="match status" value="1"/>
</dbReference>
<evidence type="ECO:0000313" key="3">
    <source>
        <dbReference type="EMBL" id="KAL3228630.1"/>
    </source>
</evidence>
<accession>A0ABR4NM35</accession>
<comment type="similarity">
    <text evidence="1 2">Belongs to the BolA/IbaG family.</text>
</comment>
<evidence type="ECO:0000256" key="1">
    <source>
        <dbReference type="ARBA" id="ARBA00005578"/>
    </source>
</evidence>
<dbReference type="InterPro" id="IPR052275">
    <property type="entry name" value="Mt_Fe-S_assembly_factor"/>
</dbReference>
<organism evidence="3 4">
    <name type="scientific">Nakaseomyces bracarensis</name>
    <dbReference type="NCBI Taxonomy" id="273131"/>
    <lineage>
        <taxon>Eukaryota</taxon>
        <taxon>Fungi</taxon>
        <taxon>Dikarya</taxon>
        <taxon>Ascomycota</taxon>
        <taxon>Saccharomycotina</taxon>
        <taxon>Saccharomycetes</taxon>
        <taxon>Saccharomycetales</taxon>
        <taxon>Saccharomycetaceae</taxon>
        <taxon>Nakaseomyces</taxon>
    </lineage>
</organism>
<evidence type="ECO:0000256" key="2">
    <source>
        <dbReference type="RuleBase" id="RU003860"/>
    </source>
</evidence>
<sequence>MFNRALLQSRVAVNVPTRTIAVPLVSATKNTHWGAKFSPVRWYSSSDPTAEEARIHKKLVDAFETQEVRVQDVSGGCGSMYAIHITSPKFNSLTTIKQHQMVNEILKEDIPKWHGLQLRTMKKK</sequence>
<reference evidence="3 4" key="1">
    <citation type="submission" date="2024-05" db="EMBL/GenBank/DDBJ databases">
        <title>Long read based assembly of the Candida bracarensis genome reveals expanded adhesin content.</title>
        <authorList>
            <person name="Marcet-Houben M."/>
            <person name="Ksiezopolska E."/>
            <person name="Gabaldon T."/>
        </authorList>
    </citation>
    <scope>NUCLEOTIDE SEQUENCE [LARGE SCALE GENOMIC DNA]</scope>
    <source>
        <strain evidence="3 4">CBM6</strain>
    </source>
</reference>
<dbReference type="Proteomes" id="UP001623330">
    <property type="component" value="Unassembled WGS sequence"/>
</dbReference>
<dbReference type="Gene3D" id="3.30.300.90">
    <property type="entry name" value="BolA-like"/>
    <property type="match status" value="1"/>
</dbReference>
<dbReference type="Pfam" id="PF01722">
    <property type="entry name" value="BolA"/>
    <property type="match status" value="1"/>
</dbReference>
<keyword evidence="4" id="KW-1185">Reference proteome</keyword>
<gene>
    <name evidence="3" type="ORF">RNJ44_02575</name>
</gene>
<protein>
    <recommendedName>
        <fullName evidence="5">Bola-like protein</fullName>
    </recommendedName>
</protein>
<evidence type="ECO:0000313" key="4">
    <source>
        <dbReference type="Proteomes" id="UP001623330"/>
    </source>
</evidence>
<dbReference type="EMBL" id="JBEVYD010000013">
    <property type="protein sequence ID" value="KAL3228630.1"/>
    <property type="molecule type" value="Genomic_DNA"/>
</dbReference>
<name>A0ABR4NM35_9SACH</name>
<dbReference type="PANTHER" id="PTHR46188">
    <property type="entry name" value="BOLA-LIKE PROTEIN 3"/>
    <property type="match status" value="1"/>
</dbReference>
<evidence type="ECO:0008006" key="5">
    <source>
        <dbReference type="Google" id="ProtNLM"/>
    </source>
</evidence>
<comment type="caution">
    <text evidence="3">The sequence shown here is derived from an EMBL/GenBank/DDBJ whole genome shotgun (WGS) entry which is preliminary data.</text>
</comment>
<proteinExistence type="inferred from homology"/>
<dbReference type="InterPro" id="IPR036065">
    <property type="entry name" value="BolA-like_sf"/>
</dbReference>
<dbReference type="SUPFAM" id="SSF82657">
    <property type="entry name" value="BolA-like"/>
    <property type="match status" value="1"/>
</dbReference>
<dbReference type="InterPro" id="IPR002634">
    <property type="entry name" value="BolA"/>
</dbReference>